<evidence type="ECO:0000256" key="8">
    <source>
        <dbReference type="SAM" id="MobiDB-lite"/>
    </source>
</evidence>
<evidence type="ECO:0000256" key="3">
    <source>
        <dbReference type="ARBA" id="ARBA00022664"/>
    </source>
</evidence>
<dbReference type="Proteomes" id="UP000076738">
    <property type="component" value="Unassembled WGS sequence"/>
</dbReference>
<reference evidence="10 11" key="1">
    <citation type="journal article" date="2016" name="Mol. Biol. Evol.">
        <title>Comparative Genomics of Early-Diverging Mushroom-Forming Fungi Provides Insights into the Origins of Lignocellulose Decay Capabilities.</title>
        <authorList>
            <person name="Nagy L.G."/>
            <person name="Riley R."/>
            <person name="Tritt A."/>
            <person name="Adam C."/>
            <person name="Daum C."/>
            <person name="Floudas D."/>
            <person name="Sun H."/>
            <person name="Yadav J.S."/>
            <person name="Pangilinan J."/>
            <person name="Larsson K.H."/>
            <person name="Matsuura K."/>
            <person name="Barry K."/>
            <person name="Labutti K."/>
            <person name="Kuo R."/>
            <person name="Ohm R.A."/>
            <person name="Bhattacharya S.S."/>
            <person name="Shirouzu T."/>
            <person name="Yoshinaga Y."/>
            <person name="Martin F.M."/>
            <person name="Grigoriev I.V."/>
            <person name="Hibbett D.S."/>
        </authorList>
    </citation>
    <scope>NUCLEOTIDE SEQUENCE [LARGE SCALE GENOMIC DNA]</scope>
    <source>
        <strain evidence="10 11">TUFC12733</strain>
    </source>
</reference>
<evidence type="ECO:0000256" key="4">
    <source>
        <dbReference type="ARBA" id="ARBA00023015"/>
    </source>
</evidence>
<dbReference type="PANTHER" id="PTHR12707">
    <property type="entry name" value="PINN"/>
    <property type="match status" value="1"/>
</dbReference>
<proteinExistence type="inferred from homology"/>
<organism evidence="10 11">
    <name type="scientific">Calocera viscosa (strain TUFC12733)</name>
    <dbReference type="NCBI Taxonomy" id="1330018"/>
    <lineage>
        <taxon>Eukaryota</taxon>
        <taxon>Fungi</taxon>
        <taxon>Dikarya</taxon>
        <taxon>Basidiomycota</taxon>
        <taxon>Agaricomycotina</taxon>
        <taxon>Dacrymycetes</taxon>
        <taxon>Dacrymycetales</taxon>
        <taxon>Dacrymycetaceae</taxon>
        <taxon>Calocera</taxon>
    </lineage>
</organism>
<keyword evidence="5" id="KW-0804">Transcription</keyword>
<comment type="subcellular location">
    <subcellularLocation>
        <location evidence="1">Nucleus</location>
    </subcellularLocation>
</comment>
<dbReference type="GO" id="GO:0008380">
    <property type="term" value="P:RNA splicing"/>
    <property type="evidence" value="ECO:0007669"/>
    <property type="project" value="UniProtKB-KW"/>
</dbReference>
<feature type="compositionally biased region" description="Basic and acidic residues" evidence="8">
    <location>
        <begin position="100"/>
        <end position="118"/>
    </location>
</feature>
<dbReference type="AlphaFoldDB" id="A0A167GID5"/>
<accession>A0A167GID5</accession>
<comment type="similarity">
    <text evidence="2">Belongs to the pinin family.</text>
</comment>
<keyword evidence="3" id="KW-0507">mRNA processing</keyword>
<evidence type="ECO:0000256" key="6">
    <source>
        <dbReference type="ARBA" id="ARBA00023187"/>
    </source>
</evidence>
<feature type="compositionally biased region" description="Basic and acidic residues" evidence="8">
    <location>
        <begin position="67"/>
        <end position="87"/>
    </location>
</feature>
<evidence type="ECO:0000313" key="10">
    <source>
        <dbReference type="EMBL" id="KZO90591.1"/>
    </source>
</evidence>
<dbReference type="GO" id="GO:0071013">
    <property type="term" value="C:catalytic step 2 spliceosome"/>
    <property type="evidence" value="ECO:0007669"/>
    <property type="project" value="TreeGrafter"/>
</dbReference>
<evidence type="ECO:0000256" key="2">
    <source>
        <dbReference type="ARBA" id="ARBA00010386"/>
    </source>
</evidence>
<dbReference type="GO" id="GO:0006397">
    <property type="term" value="P:mRNA processing"/>
    <property type="evidence" value="ECO:0007669"/>
    <property type="project" value="UniProtKB-KW"/>
</dbReference>
<keyword evidence="7" id="KW-0539">Nucleus</keyword>
<evidence type="ECO:0000256" key="7">
    <source>
        <dbReference type="ARBA" id="ARBA00023242"/>
    </source>
</evidence>
<evidence type="ECO:0000313" key="11">
    <source>
        <dbReference type="Proteomes" id="UP000076738"/>
    </source>
</evidence>
<feature type="domain" description="Pinin/SDK/MemA protein" evidence="9">
    <location>
        <begin position="49"/>
        <end position="145"/>
    </location>
</feature>
<feature type="compositionally biased region" description="Basic and acidic residues" evidence="8">
    <location>
        <begin position="1"/>
        <end position="26"/>
    </location>
</feature>
<dbReference type="Pfam" id="PF04696">
    <property type="entry name" value="Pinin_SDK_memA"/>
    <property type="match status" value="1"/>
</dbReference>
<keyword evidence="11" id="KW-1185">Reference proteome</keyword>
<dbReference type="EMBL" id="KV417338">
    <property type="protein sequence ID" value="KZO90591.1"/>
    <property type="molecule type" value="Genomic_DNA"/>
</dbReference>
<sequence>MAEAEQHTTVESSDRPRTEEPRHEEPSNAQPASPQAPPRKRPRLDLTAEPRKRGKTMFGILVGTLNKAKDEDAQRSRSEAARRRTSLETKLQSKLASEQAEIRRQGEIKKSRSLASRKEDDLGVQDSVLHLTHKIKPFLSHFLTTSDMIPRRATEPPGAVPLSVAPPVAAPTVLYYLPAILLPEQEAFLMERQEATAAQVASEQHAWKDERKQGMEEVELLRRRAEELATGGDVADEVEEGKAASVQEEVASATFPETSVDAVLSAAKVEADDAEEEALEY</sequence>
<feature type="region of interest" description="Disordered" evidence="8">
    <location>
        <begin position="1"/>
        <end position="118"/>
    </location>
</feature>
<keyword evidence="6" id="KW-0508">mRNA splicing</keyword>
<evidence type="ECO:0000259" key="9">
    <source>
        <dbReference type="Pfam" id="PF04696"/>
    </source>
</evidence>
<keyword evidence="4" id="KW-0805">Transcription regulation</keyword>
<dbReference type="OrthoDB" id="330772at2759"/>
<protein>
    <recommendedName>
        <fullName evidence="9">Pinin/SDK/MemA protein domain-containing protein</fullName>
    </recommendedName>
</protein>
<evidence type="ECO:0000256" key="5">
    <source>
        <dbReference type="ARBA" id="ARBA00023163"/>
    </source>
</evidence>
<dbReference type="PANTHER" id="PTHR12707:SF0">
    <property type="entry name" value="PININ"/>
    <property type="match status" value="1"/>
</dbReference>
<dbReference type="InterPro" id="IPR039853">
    <property type="entry name" value="Pinin"/>
</dbReference>
<dbReference type="InterPro" id="IPR006786">
    <property type="entry name" value="Pinin_SDK_MemA"/>
</dbReference>
<gene>
    <name evidence="10" type="ORF">CALVIDRAFT_542547</name>
</gene>
<evidence type="ECO:0000256" key="1">
    <source>
        <dbReference type="ARBA" id="ARBA00004123"/>
    </source>
</evidence>
<dbReference type="STRING" id="1330018.A0A167GID5"/>
<name>A0A167GID5_CALVF</name>